<protein>
    <recommendedName>
        <fullName evidence="1">Peptidyl-prolyl cis-trans isomerase</fullName>
    </recommendedName>
</protein>
<dbReference type="HOGENOM" id="CLU_1008982_0_0_1"/>
<dbReference type="AlphaFoldDB" id="C5FWL9"/>
<dbReference type="Gene3D" id="3.10.50.40">
    <property type="match status" value="1"/>
</dbReference>
<dbReference type="Pfam" id="PF00254">
    <property type="entry name" value="FKBP_C"/>
    <property type="match status" value="1"/>
</dbReference>
<gene>
    <name evidence="3" type="ORF">MCYG_07122</name>
</gene>
<evidence type="ECO:0000313" key="3">
    <source>
        <dbReference type="EMBL" id="EEQ34303.1"/>
    </source>
</evidence>
<dbReference type="STRING" id="554155.C5FWL9"/>
<dbReference type="InterPro" id="IPR001179">
    <property type="entry name" value="PPIase_FKBP_dom"/>
</dbReference>
<keyword evidence="4" id="KW-1185">Reference proteome</keyword>
<dbReference type="Proteomes" id="UP000002035">
    <property type="component" value="Unassembled WGS sequence"/>
</dbReference>
<sequence>MGVTKYVLVDGSGDHPAPNDKVRAPYLCYLWGGQNQQSYHEEKQLIIHGDQGYKEFRIEDGSVISGRFKEGVSHMRLGEKSLLFITSDCAYGDNIVHIESITRAKPSLGIYGCTFKGCFCLFGNPNAWVTHESENHSVRESWRCPVGIESGKECARLFERSQGFKQHLKEDHKLELEEEFINICYIGGDYQRRFWCGFCRKAYPVVEEGFAAIAERRRHICGHFEDGQSIIEWVDAGGYEPNWASASDGVFQVVGFPPFECAILKEGVISKARATGY</sequence>
<feature type="domain" description="PPIase FKBP-type" evidence="2">
    <location>
        <begin position="16"/>
        <end position="96"/>
    </location>
</feature>
<evidence type="ECO:0000259" key="2">
    <source>
        <dbReference type="Pfam" id="PF00254"/>
    </source>
</evidence>
<dbReference type="OMA" id="PPFECAI"/>
<dbReference type="VEuPathDB" id="FungiDB:MCYG_07122"/>
<dbReference type="OrthoDB" id="1902587at2759"/>
<dbReference type="EMBL" id="DS995706">
    <property type="protein sequence ID" value="EEQ34303.1"/>
    <property type="molecule type" value="Genomic_DNA"/>
</dbReference>
<dbReference type="GeneID" id="9226943"/>
<accession>C5FWL9</accession>
<dbReference type="InterPro" id="IPR046357">
    <property type="entry name" value="PPIase_dom_sf"/>
</dbReference>
<dbReference type="SUPFAM" id="SSF54534">
    <property type="entry name" value="FKBP-like"/>
    <property type="match status" value="1"/>
</dbReference>
<dbReference type="GO" id="GO:0003755">
    <property type="term" value="F:peptidyl-prolyl cis-trans isomerase activity"/>
    <property type="evidence" value="ECO:0007669"/>
    <property type="project" value="InterPro"/>
</dbReference>
<reference evidence="4" key="1">
    <citation type="journal article" date="2012" name="MBio">
        <title>Comparative genome analysis of Trichophyton rubrum and related dermatophytes reveals candidate genes involved in infection.</title>
        <authorList>
            <person name="Martinez D.A."/>
            <person name="Oliver B.G."/>
            <person name="Graeser Y."/>
            <person name="Goldberg J.M."/>
            <person name="Li W."/>
            <person name="Martinez-Rossi N.M."/>
            <person name="Monod M."/>
            <person name="Shelest E."/>
            <person name="Barton R.C."/>
            <person name="Birch E."/>
            <person name="Brakhage A.A."/>
            <person name="Chen Z."/>
            <person name="Gurr S.J."/>
            <person name="Heiman D."/>
            <person name="Heitman J."/>
            <person name="Kosti I."/>
            <person name="Rossi A."/>
            <person name="Saif S."/>
            <person name="Samalova M."/>
            <person name="Saunders C.W."/>
            <person name="Shea T."/>
            <person name="Summerbell R.C."/>
            <person name="Xu J."/>
            <person name="Young S."/>
            <person name="Zeng Q."/>
            <person name="Birren B.W."/>
            <person name="Cuomo C.A."/>
            <person name="White T.C."/>
        </authorList>
    </citation>
    <scope>NUCLEOTIDE SEQUENCE [LARGE SCALE GENOMIC DNA]</scope>
    <source>
        <strain evidence="4">ATCC MYA-4605 / CBS 113480</strain>
    </source>
</reference>
<organism evidence="3 4">
    <name type="scientific">Arthroderma otae (strain ATCC MYA-4605 / CBS 113480)</name>
    <name type="common">Microsporum canis</name>
    <dbReference type="NCBI Taxonomy" id="554155"/>
    <lineage>
        <taxon>Eukaryota</taxon>
        <taxon>Fungi</taxon>
        <taxon>Dikarya</taxon>
        <taxon>Ascomycota</taxon>
        <taxon>Pezizomycotina</taxon>
        <taxon>Eurotiomycetes</taxon>
        <taxon>Eurotiomycetidae</taxon>
        <taxon>Onygenales</taxon>
        <taxon>Arthrodermataceae</taxon>
        <taxon>Microsporum</taxon>
    </lineage>
</organism>
<dbReference type="eggNOG" id="ENOG502RM4Y">
    <property type="taxonomic scope" value="Eukaryota"/>
</dbReference>
<evidence type="ECO:0000313" key="4">
    <source>
        <dbReference type="Proteomes" id="UP000002035"/>
    </source>
</evidence>
<dbReference type="RefSeq" id="XP_002845158.1">
    <property type="nucleotide sequence ID" value="XM_002845112.1"/>
</dbReference>
<evidence type="ECO:0000256" key="1">
    <source>
        <dbReference type="ARBA" id="ARBA00033241"/>
    </source>
</evidence>
<name>C5FWL9_ARTOC</name>
<proteinExistence type="predicted"/>